<evidence type="ECO:0000256" key="1">
    <source>
        <dbReference type="ARBA" id="ARBA00006271"/>
    </source>
</evidence>
<dbReference type="PROSITE" id="PS51677">
    <property type="entry name" value="NODB"/>
    <property type="match status" value="1"/>
</dbReference>
<dbReference type="GO" id="GO:0006298">
    <property type="term" value="P:mismatch repair"/>
    <property type="evidence" value="ECO:0007669"/>
    <property type="project" value="InterPro"/>
</dbReference>
<dbReference type="InterPro" id="IPR045076">
    <property type="entry name" value="MutS"/>
</dbReference>
<dbReference type="Gene3D" id="3.20.20.370">
    <property type="entry name" value="Glycoside hydrolase/deacetylase"/>
    <property type="match status" value="1"/>
</dbReference>
<dbReference type="Pfam" id="PF01624">
    <property type="entry name" value="MutS_I"/>
    <property type="match status" value="1"/>
</dbReference>
<dbReference type="SUPFAM" id="SSF52540">
    <property type="entry name" value="P-loop containing nucleoside triphosphate hydrolases"/>
    <property type="match status" value="1"/>
</dbReference>
<feature type="region of interest" description="Disordered" evidence="6">
    <location>
        <begin position="1"/>
        <end position="108"/>
    </location>
</feature>
<dbReference type="InterPro" id="IPR007860">
    <property type="entry name" value="DNA_mmatch_repair_MutS_con_dom"/>
</dbReference>
<accession>A0A1Q9CDV9</accession>
<feature type="region of interest" description="Disordered" evidence="6">
    <location>
        <begin position="1372"/>
        <end position="1393"/>
    </location>
</feature>
<dbReference type="Gene3D" id="3.30.420.110">
    <property type="entry name" value="MutS, connector domain"/>
    <property type="match status" value="1"/>
</dbReference>
<keyword evidence="10" id="KW-1185">Reference proteome</keyword>
<dbReference type="CDD" id="cd10917">
    <property type="entry name" value="CE4_NodB_like_6s_7s"/>
    <property type="match status" value="1"/>
</dbReference>
<dbReference type="EMBL" id="LSRX01001313">
    <property type="protein sequence ID" value="OLP81086.1"/>
    <property type="molecule type" value="Genomic_DNA"/>
</dbReference>
<dbReference type="Pfam" id="PF05188">
    <property type="entry name" value="MutS_II"/>
    <property type="match status" value="1"/>
</dbReference>
<dbReference type="InterPro" id="IPR007696">
    <property type="entry name" value="DNA_mismatch_repair_MutS_core"/>
</dbReference>
<dbReference type="Gene3D" id="3.90.228.10">
    <property type="match status" value="1"/>
</dbReference>
<dbReference type="InterPro" id="IPR007695">
    <property type="entry name" value="DNA_mismatch_repair_MutS-lik_N"/>
</dbReference>
<dbReference type="PROSITE" id="PS00486">
    <property type="entry name" value="DNA_MISMATCH_REPAIR_2"/>
    <property type="match status" value="1"/>
</dbReference>
<name>A0A1Q9CDV9_SYMMI</name>
<dbReference type="InterPro" id="IPR011330">
    <property type="entry name" value="Glyco_hydro/deAcase_b/a-brl"/>
</dbReference>
<dbReference type="GO" id="GO:0030983">
    <property type="term" value="F:mismatched DNA binding"/>
    <property type="evidence" value="ECO:0007669"/>
    <property type="project" value="InterPro"/>
</dbReference>
<dbReference type="InterPro" id="IPR036678">
    <property type="entry name" value="MutS_con_dom_sf"/>
</dbReference>
<dbReference type="SUPFAM" id="SSF53150">
    <property type="entry name" value="DNA repair protein MutS, domain II"/>
    <property type="match status" value="1"/>
</dbReference>
<organism evidence="9 10">
    <name type="scientific">Symbiodinium microadriaticum</name>
    <name type="common">Dinoflagellate</name>
    <name type="synonym">Zooxanthella microadriatica</name>
    <dbReference type="NCBI Taxonomy" id="2951"/>
    <lineage>
        <taxon>Eukaryota</taxon>
        <taxon>Sar</taxon>
        <taxon>Alveolata</taxon>
        <taxon>Dinophyceae</taxon>
        <taxon>Suessiales</taxon>
        <taxon>Symbiodiniaceae</taxon>
        <taxon>Symbiodinium</taxon>
    </lineage>
</organism>
<gene>
    <name evidence="9" type="primary">MSH6</name>
    <name evidence="9" type="ORF">AK812_SmicGene38417</name>
</gene>
<evidence type="ECO:0000313" key="9">
    <source>
        <dbReference type="EMBL" id="OLP81086.1"/>
    </source>
</evidence>
<dbReference type="GO" id="GO:0032301">
    <property type="term" value="C:MutSalpha complex"/>
    <property type="evidence" value="ECO:0007669"/>
    <property type="project" value="TreeGrafter"/>
</dbReference>
<dbReference type="GO" id="GO:0005524">
    <property type="term" value="F:ATP binding"/>
    <property type="evidence" value="ECO:0007669"/>
    <property type="project" value="UniProtKB-KW"/>
</dbReference>
<feature type="domain" description="NodB homology" evidence="8">
    <location>
        <begin position="1797"/>
        <end position="1984"/>
    </location>
</feature>
<proteinExistence type="inferred from homology"/>
<dbReference type="PANTHER" id="PTHR11361">
    <property type="entry name" value="DNA MISMATCH REPAIR PROTEIN MUTS FAMILY MEMBER"/>
    <property type="match status" value="1"/>
</dbReference>
<dbReference type="PANTHER" id="PTHR11361:SF148">
    <property type="entry name" value="DNA MISMATCH REPAIR PROTEIN MSH6"/>
    <property type="match status" value="1"/>
</dbReference>
<dbReference type="Pfam" id="PF01522">
    <property type="entry name" value="Polysacc_deac_1"/>
    <property type="match status" value="1"/>
</dbReference>
<comment type="similarity">
    <text evidence="1">Belongs to the DNA mismatch repair MutS family.</text>
</comment>
<sequence length="2323" mass="254429">MAAQSPIARFFVPAQKAGKERAEPAALASSLANSPPQTPGPRAPSLKDDALSTPPSIESRKRPLKDSGSEPKKMKAGSPNKDAVVRDEDITEGGPPSFATPQRAQEGPKDLRATLQLAERSAPGSIPPFTAECFHHFENGGSQYSWPAWLRPENLRDAQGLRPTEPGYNQGTLWVPDPVREKAEYQKAQGHNTPMLMQYWKLKSKHFDKVAFFKVGKFYEIFYYDAFIAQRICNLKWMGQEKKPHVGFPEMAKHEYARRVVEAGFKVVVVEQVERVVETNQRKTEGQTTGPTCVERDVCEVYTNGTLVDPELLAGPGSRFLAYLFFEGQRGLDFAACLVDCATSQIQLGHFNDAPDRNRLRTMLAQLQPSEIVYDTANLPIEVLQLLKRLPCRPQLSSRSAGDCGLLKAREMMNKYRAAHPKAFTPAVQEVLTQDSAVIAAAGIMDYLEAALLAERLLPFATWDVLATAAKTRTNSQRMILDATALSALEVVETLEGGYEGSLLAFLDHTSTPFGFRLLKQWVCAPLLDLEDIQSRQEAVEYFLQNDELSKQLRASLKKCIAGGKISKLPVDLERATSRIWSYALQAERKAVMYDDITARRLGHFVELMEAYEQCYQLLSTAFPAQGSLPGRLAMVAKPQKAGGILPELMPIISKLRGSVVEATGKNGALKFRPQDGADPVYDQKSREIHMVKSQLDKELQRVKATYPKVQFCFVHRLPGYRYEVECDEHSMSAAAQRSLDITGRVKGKVRFHTPQIKELLVQLDQLEDEQEDCIFPFLSKLFREFHLHQAPFRALVRCVSEVDALLSLAAASKGLPGAACRPEFLASDARSAASIELRTCRHPMVAARMGSAFVPNDTALNACGVPGLLIVTGPNMGGKSTVLRQTCIAVLMAQVGCRVNAQKCRLTPVDRIFTRIGAYDAVLEGKSTLLTELEETAALLAHGTPRSLAVLDELGRGTSTFDGAAIASAVLEELKCHVRCPVLFATHYHPVSKKAAEDTANVAPFHMAAAVNQGTHEMTFLYKFLPGLCPSSHGHNVAKIAGLPDKVLMEARARSAEFDGAEVSSEEVERLVQLAAQGDVSALKELFSLSYPRSSLPVPGSELRRSPSLPWLQTNAELRRALRWHGSSPEPQAISLPSGLNARALGGLSMSPQVFFRPTFLEVLLVRVVQESGCDASAAWSEVPDEPLPLPQIAGRVGQGDLAGDVSCIAPGASEGKLLQAMPRFMQTMSQEDGPDIPIILPMESSGQHCLDVLTCLCAIMAVLCFCGIIVCVVMLVFNETMPFMCPSHHVACQALEHSANPRFRATVLAVFTLMVVCLPLALASCQGQCICLRVFLRDDGLVSQIKRCRDACFKRLLAAPAEIARRVRSLRSKKHASHGRDGRVHPSQEGPRQLPTVCFGAHGVQDFSNLAIVPAPQLAHTGSRAKQMLEGFPKRWRQITTLPFRELIELSPSEGEGAEVAALVLSDRTWHRPPRCEQVLRIENSNAWAAYTARKTQLLSRRNWSGEEDLPLASPGRLNFCTDELDIRLNEQFLLCGTTVELAEYAQATGEVVASHECSRHQLQQSLGGGIHFCYQGFIAHEQAADAGYSRDGLESPWAVLVCRVLVGRPLRHSGRRGGPRLQRDWESGRFGSLLLGDETCRMEIFIPLDAIASVYPEYDASETPRRHGGDPAVSRSGHVVQVEHCLVPNRRALQREELEEFSSLAGYLGMRPNGLMDGFSYFDASGFVLQPGCAKFTNFDDDWTSHDLLRSNASARNMLKSVHSLSTTLGLHPVTWLDWVYGNTTVFRFPGTEGHVALTIDDGLCRNGASSSMIAEVRQLLKEHGAKATFFLCSDYVNGFEDDAKELLADGHEFANHCPSDGVDYYNMLPEQFETELLKTSQKIQEVSGNVPRWFRAPQGRYSGTMHGAVSKHGMHHALGDCYCDDWAVEDADWVARTMLAQVRSGSVLIAHMPERGFREHIFQALKLILEGLRQRGLAVVTLSALEAQQAIPVPRAVAKHPAERGYAVISHHNFGMVDGVVFNTRDEAMHHWHRLSMFSAHMLVGPDGKEIKYYGKRSGRDDEMLRWWEDHAVHKIREGPASSTWPLQRELRNGSIPGQSSPPRPIQWASEGEGVRPLPFRRGDTFARQQEPAAPCFAELTCGASILASSTPESALTPRALPMTMKIVAAAAGAMAFQALGGLFASPARAAWGWFMDVPTGLGFTCSEGTSLGCASPAGCEDSNFTCTVVPDAGMSCDVTSTSVVCSIAGGAQNFVPDSASPMCAQVNTSSHYNNASLSWSTVPTCGTTTSTTTGASTSDASMEVVGFAAAALATAQLL</sequence>
<evidence type="ECO:0000313" key="10">
    <source>
        <dbReference type="Proteomes" id="UP000186817"/>
    </source>
</evidence>
<keyword evidence="7" id="KW-1133">Transmembrane helix</keyword>
<dbReference type="OrthoDB" id="10252754at2759"/>
<keyword evidence="7" id="KW-0472">Membrane</keyword>
<protein>
    <submittedName>
        <fullName evidence="9">DNA mismatch repair protein MSH6</fullName>
    </submittedName>
</protein>
<keyword evidence="4" id="KW-0067">ATP-binding</keyword>
<dbReference type="Pfam" id="PF05192">
    <property type="entry name" value="MutS_III"/>
    <property type="match status" value="1"/>
</dbReference>
<dbReference type="InterPro" id="IPR002509">
    <property type="entry name" value="NODB_dom"/>
</dbReference>
<keyword evidence="7" id="KW-0812">Transmembrane</keyword>
<dbReference type="Gene3D" id="3.40.50.300">
    <property type="entry name" value="P-loop containing nucleotide triphosphate hydrolases"/>
    <property type="match status" value="1"/>
</dbReference>
<evidence type="ECO:0000259" key="8">
    <source>
        <dbReference type="PROSITE" id="PS51677"/>
    </source>
</evidence>
<dbReference type="Gene3D" id="3.40.1170.10">
    <property type="entry name" value="DNA repair protein MutS, domain I"/>
    <property type="match status" value="1"/>
</dbReference>
<dbReference type="SMART" id="SM00533">
    <property type="entry name" value="MUTSd"/>
    <property type="match status" value="1"/>
</dbReference>
<evidence type="ECO:0000256" key="4">
    <source>
        <dbReference type="ARBA" id="ARBA00022840"/>
    </source>
</evidence>
<dbReference type="GO" id="GO:0140664">
    <property type="term" value="F:ATP-dependent DNA damage sensor activity"/>
    <property type="evidence" value="ECO:0007669"/>
    <property type="project" value="InterPro"/>
</dbReference>
<comment type="caution">
    <text evidence="9">The sequence shown here is derived from an EMBL/GenBank/DDBJ whole genome shotgun (WGS) entry which is preliminary data.</text>
</comment>
<dbReference type="GO" id="GO:0005975">
    <property type="term" value="P:carbohydrate metabolic process"/>
    <property type="evidence" value="ECO:0007669"/>
    <property type="project" value="InterPro"/>
</dbReference>
<evidence type="ECO:0000256" key="6">
    <source>
        <dbReference type="SAM" id="MobiDB-lite"/>
    </source>
</evidence>
<dbReference type="SMART" id="SM00534">
    <property type="entry name" value="MUTSac"/>
    <property type="match status" value="1"/>
</dbReference>
<dbReference type="Gene3D" id="1.10.1420.10">
    <property type="match status" value="2"/>
</dbReference>
<keyword evidence="2" id="KW-0547">Nucleotide-binding</keyword>
<dbReference type="Pfam" id="PF00488">
    <property type="entry name" value="MutS_V"/>
    <property type="match status" value="1"/>
</dbReference>
<feature type="transmembrane region" description="Helical" evidence="7">
    <location>
        <begin position="1252"/>
        <end position="1279"/>
    </location>
</feature>
<feature type="compositionally biased region" description="Basic and acidic residues" evidence="6">
    <location>
        <begin position="58"/>
        <end position="73"/>
    </location>
</feature>
<dbReference type="Proteomes" id="UP000186817">
    <property type="component" value="Unassembled WGS sequence"/>
</dbReference>
<dbReference type="SUPFAM" id="SSF88713">
    <property type="entry name" value="Glycoside hydrolase/deacetylase"/>
    <property type="match status" value="1"/>
</dbReference>
<dbReference type="InterPro" id="IPR027417">
    <property type="entry name" value="P-loop_NTPase"/>
</dbReference>
<dbReference type="SUPFAM" id="SSF48334">
    <property type="entry name" value="DNA repair protein MutS, domain III"/>
    <property type="match status" value="1"/>
</dbReference>
<dbReference type="InterPro" id="IPR016151">
    <property type="entry name" value="DNA_mismatch_repair_MutS_N"/>
</dbReference>
<evidence type="ECO:0000256" key="7">
    <source>
        <dbReference type="SAM" id="Phobius"/>
    </source>
</evidence>
<reference evidence="9 10" key="1">
    <citation type="submission" date="2016-02" db="EMBL/GenBank/DDBJ databases">
        <title>Genome analysis of coral dinoflagellate symbionts highlights evolutionary adaptations to a symbiotic lifestyle.</title>
        <authorList>
            <person name="Aranda M."/>
            <person name="Li Y."/>
            <person name="Liew Y.J."/>
            <person name="Baumgarten S."/>
            <person name="Simakov O."/>
            <person name="Wilson M."/>
            <person name="Piel J."/>
            <person name="Ashoor H."/>
            <person name="Bougouffa S."/>
            <person name="Bajic V.B."/>
            <person name="Ryu T."/>
            <person name="Ravasi T."/>
            <person name="Bayer T."/>
            <person name="Micklem G."/>
            <person name="Kim H."/>
            <person name="Bhak J."/>
            <person name="Lajeunesse T.C."/>
            <person name="Voolstra C.R."/>
        </authorList>
    </citation>
    <scope>NUCLEOTIDE SEQUENCE [LARGE SCALE GENOMIC DNA]</scope>
    <source>
        <strain evidence="9 10">CCMP2467</strain>
    </source>
</reference>
<feature type="compositionally biased region" description="Low complexity" evidence="6">
    <location>
        <begin position="24"/>
        <end position="35"/>
    </location>
</feature>
<dbReference type="SUPFAM" id="SSF55271">
    <property type="entry name" value="DNA repair protein MutS, domain I"/>
    <property type="match status" value="1"/>
</dbReference>
<dbReference type="GO" id="GO:0016810">
    <property type="term" value="F:hydrolase activity, acting on carbon-nitrogen (but not peptide) bonds"/>
    <property type="evidence" value="ECO:0007669"/>
    <property type="project" value="InterPro"/>
</dbReference>
<keyword evidence="5" id="KW-0238">DNA-binding</keyword>
<feature type="transmembrane region" description="Helical" evidence="7">
    <location>
        <begin position="1307"/>
        <end position="1325"/>
    </location>
</feature>
<dbReference type="InterPro" id="IPR036187">
    <property type="entry name" value="DNA_mismatch_repair_MutS_sf"/>
</dbReference>
<evidence type="ECO:0000256" key="5">
    <source>
        <dbReference type="ARBA" id="ARBA00023125"/>
    </source>
</evidence>
<evidence type="ECO:0000256" key="2">
    <source>
        <dbReference type="ARBA" id="ARBA00022741"/>
    </source>
</evidence>
<dbReference type="InterPro" id="IPR000432">
    <property type="entry name" value="DNA_mismatch_repair_MutS_C"/>
</dbReference>
<evidence type="ECO:0000256" key="3">
    <source>
        <dbReference type="ARBA" id="ARBA00022763"/>
    </source>
</evidence>
<keyword evidence="3" id="KW-0227">DNA damage</keyword>